<name>A0A2I0VCA1_9ASPA</name>
<proteinExistence type="predicted"/>
<reference evidence="1 2" key="1">
    <citation type="journal article" date="2016" name="Sci. Rep.">
        <title>The Dendrobium catenatum Lindl. genome sequence provides insights into polysaccharide synthase, floral development and adaptive evolution.</title>
        <authorList>
            <person name="Zhang G.Q."/>
            <person name="Xu Q."/>
            <person name="Bian C."/>
            <person name="Tsai W.C."/>
            <person name="Yeh C.M."/>
            <person name="Liu K.W."/>
            <person name="Yoshida K."/>
            <person name="Zhang L.S."/>
            <person name="Chang S.B."/>
            <person name="Chen F."/>
            <person name="Shi Y."/>
            <person name="Su Y.Y."/>
            <person name="Zhang Y.Q."/>
            <person name="Chen L.J."/>
            <person name="Yin Y."/>
            <person name="Lin M."/>
            <person name="Huang H."/>
            <person name="Deng H."/>
            <person name="Wang Z.W."/>
            <person name="Zhu S.L."/>
            <person name="Zhao X."/>
            <person name="Deng C."/>
            <person name="Niu S.C."/>
            <person name="Huang J."/>
            <person name="Wang M."/>
            <person name="Liu G.H."/>
            <person name="Yang H.J."/>
            <person name="Xiao X.J."/>
            <person name="Hsiao Y.Y."/>
            <person name="Wu W.L."/>
            <person name="Chen Y.Y."/>
            <person name="Mitsuda N."/>
            <person name="Ohme-Takagi M."/>
            <person name="Luo Y.B."/>
            <person name="Van de Peer Y."/>
            <person name="Liu Z.J."/>
        </authorList>
    </citation>
    <scope>NUCLEOTIDE SEQUENCE [LARGE SCALE GENOMIC DNA]</scope>
    <source>
        <tissue evidence="1">The whole plant</tissue>
    </source>
</reference>
<accession>A0A2I0VCA1</accession>
<keyword evidence="2" id="KW-1185">Reference proteome</keyword>
<sequence length="163" mass="18506">MGRLKITDRTDWEVAVVYANKDRHTRRTVWDDISKYHTMGVPLLIGGDFNCIMAQAEKKGGKAFHFSPAAGDMADFMLTNDLVDPGFNGPSFTWTNNKDARSSIFSRLDRFLVSSSILDVFQGLKVKHLTRLASDHCPILCCLMEDVKKASYHWIKFEDVWAS</sequence>
<dbReference type="EMBL" id="KZ503851">
    <property type="protein sequence ID" value="PKU61038.1"/>
    <property type="molecule type" value="Genomic_DNA"/>
</dbReference>
<dbReference type="SUPFAM" id="SSF56219">
    <property type="entry name" value="DNase I-like"/>
    <property type="match status" value="1"/>
</dbReference>
<dbReference type="PANTHER" id="PTHR33710:SF71">
    <property type="entry name" value="ENDONUCLEASE_EXONUCLEASE_PHOSPHATASE DOMAIN-CONTAINING PROTEIN"/>
    <property type="match status" value="1"/>
</dbReference>
<evidence type="ECO:0000313" key="1">
    <source>
        <dbReference type="EMBL" id="PKU61038.1"/>
    </source>
</evidence>
<evidence type="ECO:0000313" key="2">
    <source>
        <dbReference type="Proteomes" id="UP000233837"/>
    </source>
</evidence>
<dbReference type="PANTHER" id="PTHR33710">
    <property type="entry name" value="BNAC02G09200D PROTEIN"/>
    <property type="match status" value="1"/>
</dbReference>
<protein>
    <submittedName>
        <fullName evidence="1">Threonine dehydratase</fullName>
    </submittedName>
</protein>
<organism evidence="1 2">
    <name type="scientific">Dendrobium catenatum</name>
    <dbReference type="NCBI Taxonomy" id="906689"/>
    <lineage>
        <taxon>Eukaryota</taxon>
        <taxon>Viridiplantae</taxon>
        <taxon>Streptophyta</taxon>
        <taxon>Embryophyta</taxon>
        <taxon>Tracheophyta</taxon>
        <taxon>Spermatophyta</taxon>
        <taxon>Magnoliopsida</taxon>
        <taxon>Liliopsida</taxon>
        <taxon>Asparagales</taxon>
        <taxon>Orchidaceae</taxon>
        <taxon>Epidendroideae</taxon>
        <taxon>Malaxideae</taxon>
        <taxon>Dendrobiinae</taxon>
        <taxon>Dendrobium</taxon>
    </lineage>
</organism>
<dbReference type="AlphaFoldDB" id="A0A2I0VCA1"/>
<dbReference type="Proteomes" id="UP000233837">
    <property type="component" value="Unassembled WGS sequence"/>
</dbReference>
<dbReference type="Gene3D" id="3.60.10.10">
    <property type="entry name" value="Endonuclease/exonuclease/phosphatase"/>
    <property type="match status" value="1"/>
</dbReference>
<gene>
    <name evidence="1" type="ORF">MA16_Dca022969</name>
</gene>
<dbReference type="InterPro" id="IPR036691">
    <property type="entry name" value="Endo/exonu/phosph_ase_sf"/>
</dbReference>
<reference evidence="1 2" key="2">
    <citation type="journal article" date="2017" name="Nature">
        <title>The Apostasia genome and the evolution of orchids.</title>
        <authorList>
            <person name="Zhang G.Q."/>
            <person name="Liu K.W."/>
            <person name="Li Z."/>
            <person name="Lohaus R."/>
            <person name="Hsiao Y.Y."/>
            <person name="Niu S.C."/>
            <person name="Wang J.Y."/>
            <person name="Lin Y.C."/>
            <person name="Xu Q."/>
            <person name="Chen L.J."/>
            <person name="Yoshida K."/>
            <person name="Fujiwara S."/>
            <person name="Wang Z.W."/>
            <person name="Zhang Y.Q."/>
            <person name="Mitsuda N."/>
            <person name="Wang M."/>
            <person name="Liu G.H."/>
            <person name="Pecoraro L."/>
            <person name="Huang H.X."/>
            <person name="Xiao X.J."/>
            <person name="Lin M."/>
            <person name="Wu X.Y."/>
            <person name="Wu W.L."/>
            <person name="Chen Y.Y."/>
            <person name="Chang S.B."/>
            <person name="Sakamoto S."/>
            <person name="Ohme-Takagi M."/>
            <person name="Yagi M."/>
            <person name="Zeng S.J."/>
            <person name="Shen C.Y."/>
            <person name="Yeh C.M."/>
            <person name="Luo Y.B."/>
            <person name="Tsai W.C."/>
            <person name="Van de Peer Y."/>
            <person name="Liu Z.J."/>
        </authorList>
    </citation>
    <scope>NUCLEOTIDE SEQUENCE [LARGE SCALE GENOMIC DNA]</scope>
    <source>
        <tissue evidence="1">The whole plant</tissue>
    </source>
</reference>